<dbReference type="SUPFAM" id="SSF81296">
    <property type="entry name" value="E set domains"/>
    <property type="match status" value="1"/>
</dbReference>
<proteinExistence type="predicted"/>
<dbReference type="GO" id="GO:0005737">
    <property type="term" value="C:cytoplasm"/>
    <property type="evidence" value="ECO:0007669"/>
    <property type="project" value="TreeGrafter"/>
</dbReference>
<gene>
    <name evidence="2" type="ORF">BCR44DRAFT_51385</name>
</gene>
<evidence type="ECO:0000313" key="3">
    <source>
        <dbReference type="Proteomes" id="UP000193411"/>
    </source>
</evidence>
<dbReference type="EMBL" id="MCFL01000011">
    <property type="protein sequence ID" value="ORZ37773.1"/>
    <property type="molecule type" value="Genomic_DNA"/>
</dbReference>
<dbReference type="OrthoDB" id="7785529at2759"/>
<dbReference type="STRING" id="765915.A0A1Y2HVP7"/>
<sequence>MPDTTIEIIQDRTTYYHGDQVTGSVKVVVTSPIKARAVRIKLLGYVSTSVHYTETVMRDGQSHTEHRTAYGSQPLIEKKLTLWGSEKKGLFVGNSELDAGEYVFPYTFGALAATADAGQGLPSSFDSERGKVEYVLKATIDRAMKLDFDVQTKMKVHGKLPQATVDAARALRPVDSEVEQVGPMGMGGKIEATMELVQGGIAPGGAHLVIPPIVAGGGGGGGGPVVAIVRIDNHASATTIDQIKFKLARQVKYVAGAHKHEEKHKILADKVGVNVLPGWRGFEYRYTLADSIAGLRAKMMGVESIDSKILDLGYVLTAKVSHGPKLKLKLVVLPPEPVVAGGNQQAVPGSVEQQIAAQLKGGGPQACFGTMPQPVLVDGTIGGAQMMVPP</sequence>
<name>A0A1Y2HVP7_9FUNG</name>
<dbReference type="Pfam" id="PF00339">
    <property type="entry name" value="Arrestin_N"/>
    <property type="match status" value="1"/>
</dbReference>
<feature type="domain" description="Arrestin-like N-terminal" evidence="1">
    <location>
        <begin position="5"/>
        <end position="158"/>
    </location>
</feature>
<dbReference type="InterPro" id="IPR014756">
    <property type="entry name" value="Ig_E-set"/>
</dbReference>
<dbReference type="InterPro" id="IPR014752">
    <property type="entry name" value="Arrestin-like_C"/>
</dbReference>
<keyword evidence="3" id="KW-1185">Reference proteome</keyword>
<dbReference type="InterPro" id="IPR050357">
    <property type="entry name" value="Arrestin_domain-protein"/>
</dbReference>
<reference evidence="2 3" key="1">
    <citation type="submission" date="2016-07" db="EMBL/GenBank/DDBJ databases">
        <title>Pervasive Adenine N6-methylation of Active Genes in Fungi.</title>
        <authorList>
            <consortium name="DOE Joint Genome Institute"/>
            <person name="Mondo S.J."/>
            <person name="Dannebaum R.O."/>
            <person name="Kuo R.C."/>
            <person name="Labutti K."/>
            <person name="Haridas S."/>
            <person name="Kuo A."/>
            <person name="Salamov A."/>
            <person name="Ahrendt S.R."/>
            <person name="Lipzen A."/>
            <person name="Sullivan W."/>
            <person name="Andreopoulos W.B."/>
            <person name="Clum A."/>
            <person name="Lindquist E."/>
            <person name="Daum C."/>
            <person name="Ramamoorthy G.K."/>
            <person name="Gryganskyi A."/>
            <person name="Culley D."/>
            <person name="Magnuson J.K."/>
            <person name="James T.Y."/>
            <person name="O'Malley M.A."/>
            <person name="Stajich J.E."/>
            <person name="Spatafora J.W."/>
            <person name="Visel A."/>
            <person name="Grigoriev I.V."/>
        </authorList>
    </citation>
    <scope>NUCLEOTIDE SEQUENCE [LARGE SCALE GENOMIC DNA]</scope>
    <source>
        <strain evidence="2 3">PL171</strain>
    </source>
</reference>
<accession>A0A1Y2HVP7</accession>
<dbReference type="PANTHER" id="PTHR11188">
    <property type="entry name" value="ARRESTIN DOMAIN CONTAINING PROTEIN"/>
    <property type="match status" value="1"/>
</dbReference>
<organism evidence="2 3">
    <name type="scientific">Catenaria anguillulae PL171</name>
    <dbReference type="NCBI Taxonomy" id="765915"/>
    <lineage>
        <taxon>Eukaryota</taxon>
        <taxon>Fungi</taxon>
        <taxon>Fungi incertae sedis</taxon>
        <taxon>Blastocladiomycota</taxon>
        <taxon>Blastocladiomycetes</taxon>
        <taxon>Blastocladiales</taxon>
        <taxon>Catenariaceae</taxon>
        <taxon>Catenaria</taxon>
    </lineage>
</organism>
<protein>
    <submittedName>
        <fullName evidence="2">Or S-antigen, N-terminal domain-domain-containing protein</fullName>
    </submittedName>
</protein>
<dbReference type="Gene3D" id="2.60.40.640">
    <property type="match status" value="1"/>
</dbReference>
<dbReference type="GO" id="GO:0015031">
    <property type="term" value="P:protein transport"/>
    <property type="evidence" value="ECO:0007669"/>
    <property type="project" value="TreeGrafter"/>
</dbReference>
<dbReference type="InterPro" id="IPR011021">
    <property type="entry name" value="Arrestin-like_N"/>
</dbReference>
<evidence type="ECO:0000259" key="1">
    <source>
        <dbReference type="Pfam" id="PF00339"/>
    </source>
</evidence>
<evidence type="ECO:0000313" key="2">
    <source>
        <dbReference type="EMBL" id="ORZ37773.1"/>
    </source>
</evidence>
<comment type="caution">
    <text evidence="2">The sequence shown here is derived from an EMBL/GenBank/DDBJ whole genome shotgun (WGS) entry which is preliminary data.</text>
</comment>
<dbReference type="Proteomes" id="UP000193411">
    <property type="component" value="Unassembled WGS sequence"/>
</dbReference>
<dbReference type="AlphaFoldDB" id="A0A1Y2HVP7"/>
<dbReference type="PANTHER" id="PTHR11188:SF17">
    <property type="entry name" value="FI21816P1"/>
    <property type="match status" value="1"/>
</dbReference>